<dbReference type="InterPro" id="IPR039424">
    <property type="entry name" value="SBP_5"/>
</dbReference>
<evidence type="ECO:0000313" key="4">
    <source>
        <dbReference type="Proteomes" id="UP000192408"/>
    </source>
</evidence>
<dbReference type="Proteomes" id="UP000192408">
    <property type="component" value="Unassembled WGS sequence"/>
</dbReference>
<dbReference type="GO" id="GO:0043190">
    <property type="term" value="C:ATP-binding cassette (ABC) transporter complex"/>
    <property type="evidence" value="ECO:0007669"/>
    <property type="project" value="InterPro"/>
</dbReference>
<accession>A0A1W1UUT0</accession>
<dbReference type="PANTHER" id="PTHR30290:SF28">
    <property type="entry name" value="ABC TRANSPORTER PERIPLASMIC-BINDING PROTEIN SAPA-RELATED"/>
    <property type="match status" value="1"/>
</dbReference>
<proteinExistence type="predicted"/>
<name>A0A1W1UUT0_9PAST</name>
<dbReference type="Pfam" id="PF00496">
    <property type="entry name" value="SBP_bac_5"/>
    <property type="match status" value="1"/>
</dbReference>
<dbReference type="Gene3D" id="3.90.76.10">
    <property type="entry name" value="Dipeptide-binding Protein, Domain 1"/>
    <property type="match status" value="1"/>
</dbReference>
<feature type="chain" id="PRO_5012348151" evidence="1">
    <location>
        <begin position="27"/>
        <end position="574"/>
    </location>
</feature>
<protein>
    <submittedName>
        <fullName evidence="3">Cationic peptide transport system substrate-binding protein</fullName>
    </submittedName>
</protein>
<reference evidence="4" key="1">
    <citation type="submission" date="2017-04" db="EMBL/GenBank/DDBJ databases">
        <authorList>
            <person name="Varghese N."/>
            <person name="Submissions S."/>
        </authorList>
    </citation>
    <scope>NUCLEOTIDE SEQUENCE [LARGE SCALE GENOMIC DNA]</scope>
    <source>
        <strain evidence="4">DSM 23072</strain>
    </source>
</reference>
<dbReference type="EMBL" id="FWWV01000016">
    <property type="protein sequence ID" value="SMB84847.1"/>
    <property type="molecule type" value="Genomic_DNA"/>
</dbReference>
<keyword evidence="4" id="KW-1185">Reference proteome</keyword>
<sequence>MSLFKKALLSFFSLTFSGLFSQSLQAAPRIPDELLNNGLIYCTHSTGFSFNPQTVDVGTSMNVVTEQIYNKLFDIKNDKSKKIIPVLATGYTMSKDRKTIVINLRKGVTFHHTPWFTPSREMNADDVVFSLNRVLGRLYSYPTPEQEQPQRLHNPQYQIYYDLARQNRYPYFDSIDFNNKIAAVSAVSPYQVKIELNSPDSSILDHLASQYAVILSQEYALQLSADDNIAQLDTLPIGTGAYKVSDYFRNQYVRLLRNDTYWDKKSGIKNVVVDLSSSRSGRLEKMMNRECDIMAFPEASQVDNLLRDNLSNEKVRFGSTSVDGMNLSFLAFNMNQPLMQSITLRRAIAQAVNRQRIVRQIYFNTAEVANTIIPKSSWASQFNMRSFAYDYQPESAKRFLQDKKLTLNFWVLTDNQVYNPNPVKMAEMIRFDLAQAGVQVKINYLQRNELEHLLLSGQDDYHMILGGWLAGSLDPDGFLRPILSCHTNNAHTNIANWCYTPFDQVMARALKTPIQLSRALDYDIAQQYVLNQVPLLPIASVKRIMIYNNRVQGMHMSPLGTIRFADLTLRQEEQ</sequence>
<dbReference type="PANTHER" id="PTHR30290">
    <property type="entry name" value="PERIPLASMIC BINDING COMPONENT OF ABC TRANSPORTER"/>
    <property type="match status" value="1"/>
</dbReference>
<dbReference type="GO" id="GO:0015833">
    <property type="term" value="P:peptide transport"/>
    <property type="evidence" value="ECO:0007669"/>
    <property type="project" value="TreeGrafter"/>
</dbReference>
<evidence type="ECO:0000259" key="2">
    <source>
        <dbReference type="Pfam" id="PF00496"/>
    </source>
</evidence>
<evidence type="ECO:0000256" key="1">
    <source>
        <dbReference type="SAM" id="SignalP"/>
    </source>
</evidence>
<dbReference type="Gene3D" id="3.10.105.10">
    <property type="entry name" value="Dipeptide-binding Protein, Domain 3"/>
    <property type="match status" value="1"/>
</dbReference>
<dbReference type="STRING" id="1122938.SAMN05660772_02368"/>
<dbReference type="RefSeq" id="WP_084257044.1">
    <property type="nucleotide sequence ID" value="NZ_FWWV01000016.1"/>
</dbReference>
<organism evidence="3 4">
    <name type="scientific">Pasteurella testudinis DSM 23072</name>
    <dbReference type="NCBI Taxonomy" id="1122938"/>
    <lineage>
        <taxon>Bacteria</taxon>
        <taxon>Pseudomonadati</taxon>
        <taxon>Pseudomonadota</taxon>
        <taxon>Gammaproteobacteria</taxon>
        <taxon>Pasteurellales</taxon>
        <taxon>Pasteurellaceae</taxon>
        <taxon>Pasteurella</taxon>
    </lineage>
</organism>
<dbReference type="SUPFAM" id="SSF53850">
    <property type="entry name" value="Periplasmic binding protein-like II"/>
    <property type="match status" value="1"/>
</dbReference>
<dbReference type="Gene3D" id="3.40.190.10">
    <property type="entry name" value="Periplasmic binding protein-like II"/>
    <property type="match status" value="1"/>
</dbReference>
<dbReference type="PIRSF" id="PIRSF002741">
    <property type="entry name" value="MppA"/>
    <property type="match status" value="1"/>
</dbReference>
<dbReference type="GO" id="GO:1904680">
    <property type="term" value="F:peptide transmembrane transporter activity"/>
    <property type="evidence" value="ECO:0007669"/>
    <property type="project" value="TreeGrafter"/>
</dbReference>
<dbReference type="InterPro" id="IPR000914">
    <property type="entry name" value="SBP_5_dom"/>
</dbReference>
<feature type="domain" description="Solute-binding protein family 5" evidence="2">
    <location>
        <begin position="82"/>
        <end position="488"/>
    </location>
</feature>
<dbReference type="AlphaFoldDB" id="A0A1W1UUT0"/>
<feature type="signal peptide" evidence="1">
    <location>
        <begin position="1"/>
        <end position="26"/>
    </location>
</feature>
<gene>
    <name evidence="3" type="ORF">SAMN05660772_02368</name>
</gene>
<dbReference type="InterPro" id="IPR030678">
    <property type="entry name" value="Peptide/Ni-bd"/>
</dbReference>
<keyword evidence="1" id="KW-0732">Signal</keyword>
<dbReference type="CDD" id="cd08493">
    <property type="entry name" value="PBP2_DppA_like"/>
    <property type="match status" value="1"/>
</dbReference>
<evidence type="ECO:0000313" key="3">
    <source>
        <dbReference type="EMBL" id="SMB84847.1"/>
    </source>
</evidence>
<dbReference type="GO" id="GO:0030288">
    <property type="term" value="C:outer membrane-bounded periplasmic space"/>
    <property type="evidence" value="ECO:0007669"/>
    <property type="project" value="UniProtKB-ARBA"/>
</dbReference>